<dbReference type="GO" id="GO:0043161">
    <property type="term" value="P:proteasome-mediated ubiquitin-dependent protein catabolic process"/>
    <property type="evidence" value="ECO:0007669"/>
    <property type="project" value="InterPro"/>
</dbReference>
<dbReference type="InParanoid" id="A0A165DA39"/>
<evidence type="ECO:0000313" key="10">
    <source>
        <dbReference type="EMBL" id="KZT52377.1"/>
    </source>
</evidence>
<dbReference type="GO" id="GO:0008270">
    <property type="term" value="F:zinc ion binding"/>
    <property type="evidence" value="ECO:0007669"/>
    <property type="project" value="UniProtKB-KW"/>
</dbReference>
<proteinExistence type="inferred from homology"/>
<dbReference type="GO" id="GO:0034657">
    <property type="term" value="C:GID complex"/>
    <property type="evidence" value="ECO:0007669"/>
    <property type="project" value="TreeGrafter"/>
</dbReference>
<evidence type="ECO:0000259" key="9">
    <source>
        <dbReference type="PROSITE" id="PS51867"/>
    </source>
</evidence>
<evidence type="ECO:0000256" key="2">
    <source>
        <dbReference type="ARBA" id="ARBA00010615"/>
    </source>
</evidence>
<dbReference type="Pfam" id="PF10607">
    <property type="entry name" value="CTLH"/>
    <property type="match status" value="1"/>
</dbReference>
<keyword evidence="3" id="KW-0963">Cytoplasm</keyword>
<dbReference type="Proteomes" id="UP000076842">
    <property type="component" value="Unassembled WGS sequence"/>
</dbReference>
<feature type="domain" description="RING-Gid-type" evidence="9">
    <location>
        <begin position="313"/>
        <end position="384"/>
    </location>
</feature>
<dbReference type="PANTHER" id="PTHR12170">
    <property type="entry name" value="MACROPHAGE ERYTHROBLAST ATTACHER-RELATED"/>
    <property type="match status" value="1"/>
</dbReference>
<protein>
    <recommendedName>
        <fullName evidence="12">Macrophage erythroblast attacher</fullName>
    </recommendedName>
</protein>
<keyword evidence="5 7" id="KW-0863">Zinc-finger</keyword>
<evidence type="ECO:0000256" key="5">
    <source>
        <dbReference type="ARBA" id="ARBA00022771"/>
    </source>
</evidence>
<feature type="domain" description="CTLH" evidence="8">
    <location>
        <begin position="161"/>
        <end position="217"/>
    </location>
</feature>
<dbReference type="GO" id="GO:0061630">
    <property type="term" value="F:ubiquitin protein ligase activity"/>
    <property type="evidence" value="ECO:0007669"/>
    <property type="project" value="InterPro"/>
</dbReference>
<evidence type="ECO:0000256" key="4">
    <source>
        <dbReference type="ARBA" id="ARBA00022723"/>
    </source>
</evidence>
<accession>A0A165DA39</accession>
<name>A0A165DA39_9BASI</name>
<dbReference type="PROSITE" id="PS51867">
    <property type="entry name" value="ZF_RING_GID"/>
    <property type="match status" value="1"/>
</dbReference>
<dbReference type="FunCoup" id="A0A165DA39">
    <property type="interactions" value="444"/>
</dbReference>
<dbReference type="GO" id="GO:0005634">
    <property type="term" value="C:nucleus"/>
    <property type="evidence" value="ECO:0007669"/>
    <property type="project" value="TreeGrafter"/>
</dbReference>
<evidence type="ECO:0008006" key="12">
    <source>
        <dbReference type="Google" id="ProtNLM"/>
    </source>
</evidence>
<evidence type="ECO:0000256" key="3">
    <source>
        <dbReference type="ARBA" id="ARBA00022490"/>
    </source>
</evidence>
<comment type="subcellular location">
    <subcellularLocation>
        <location evidence="1">Cytoplasm</location>
    </subcellularLocation>
</comment>
<gene>
    <name evidence="10" type="ORF">CALCODRAFT_487179</name>
</gene>
<keyword evidence="6" id="KW-0862">Zinc</keyword>
<dbReference type="InterPro" id="IPR044063">
    <property type="entry name" value="ZF_RING_GID"/>
</dbReference>
<dbReference type="InterPro" id="IPR024964">
    <property type="entry name" value="CTLH/CRA"/>
</dbReference>
<dbReference type="SMART" id="SM00668">
    <property type="entry name" value="CTLH"/>
    <property type="match status" value="1"/>
</dbReference>
<evidence type="ECO:0000259" key="8">
    <source>
        <dbReference type="PROSITE" id="PS50897"/>
    </source>
</evidence>
<dbReference type="OrthoDB" id="1933455at2759"/>
<dbReference type="PROSITE" id="PS50897">
    <property type="entry name" value="CTLH"/>
    <property type="match status" value="1"/>
</dbReference>
<evidence type="ECO:0000256" key="1">
    <source>
        <dbReference type="ARBA" id="ARBA00004496"/>
    </source>
</evidence>
<feature type="zinc finger region" description="RING-Gid-type" evidence="7">
    <location>
        <begin position="313"/>
        <end position="384"/>
    </location>
</feature>
<dbReference type="EMBL" id="KV424068">
    <property type="protein sequence ID" value="KZT52377.1"/>
    <property type="molecule type" value="Genomic_DNA"/>
</dbReference>
<keyword evidence="11" id="KW-1185">Reference proteome</keyword>
<keyword evidence="4" id="KW-0479">Metal-binding</keyword>
<evidence type="ECO:0000313" key="11">
    <source>
        <dbReference type="Proteomes" id="UP000076842"/>
    </source>
</evidence>
<dbReference type="STRING" id="1353952.A0A165DA39"/>
<sequence>MSVLKPHQEGPLLFEQPFIKVPLEASRKSFRNATRTVDRDLAMLSNSAKDLFSKSKAGLSPEETASALDLLTTRVQSLKRKVEELNERSLAPAHAKVRQRIEHVAVVDRVAGVEDPVYREYSRTRLDRWIVDWALRNGRTETAKQVAKERGIEDLVDIDLFSEISTIERSLLSRSCGPALHWCAENRLALKKLRSNLEFDLRLQEFIEMIRSGQKLDAIMYMKKHLVAWDAEHRGELEMAMGILASGARGVSGPHKRLYDLSRWRTLARTFRQTAYTLSSLSPEPMLHIALYAGLAGLKHPACYDPSARNADCPVCDAEGLGRLATEVPFSHHSISTVICRISGKITNGDNPPMAFPNGSVYSYEALEQQATSAGMGFVTDPKTGAQCEFSELKKVHIL</sequence>
<dbReference type="PANTHER" id="PTHR12170:SF2">
    <property type="entry name" value="E3 UBIQUITIN-PROTEIN TRANSFERASE MAEA"/>
    <property type="match status" value="1"/>
</dbReference>
<reference evidence="10 11" key="1">
    <citation type="journal article" date="2016" name="Mol. Biol. Evol.">
        <title>Comparative Genomics of Early-Diverging Mushroom-Forming Fungi Provides Insights into the Origins of Lignocellulose Decay Capabilities.</title>
        <authorList>
            <person name="Nagy L.G."/>
            <person name="Riley R."/>
            <person name="Tritt A."/>
            <person name="Adam C."/>
            <person name="Daum C."/>
            <person name="Floudas D."/>
            <person name="Sun H."/>
            <person name="Yadav J.S."/>
            <person name="Pangilinan J."/>
            <person name="Larsson K.H."/>
            <person name="Matsuura K."/>
            <person name="Barry K."/>
            <person name="Labutti K."/>
            <person name="Kuo R."/>
            <person name="Ohm R.A."/>
            <person name="Bhattacharya S.S."/>
            <person name="Shirouzu T."/>
            <person name="Yoshinaga Y."/>
            <person name="Martin F.M."/>
            <person name="Grigoriev I.V."/>
            <person name="Hibbett D.S."/>
        </authorList>
    </citation>
    <scope>NUCLEOTIDE SEQUENCE [LARGE SCALE GENOMIC DNA]</scope>
    <source>
        <strain evidence="10 11">HHB12733</strain>
    </source>
</reference>
<organism evidence="10 11">
    <name type="scientific">Calocera cornea HHB12733</name>
    <dbReference type="NCBI Taxonomy" id="1353952"/>
    <lineage>
        <taxon>Eukaryota</taxon>
        <taxon>Fungi</taxon>
        <taxon>Dikarya</taxon>
        <taxon>Basidiomycota</taxon>
        <taxon>Agaricomycotina</taxon>
        <taxon>Dacrymycetes</taxon>
        <taxon>Dacrymycetales</taxon>
        <taxon>Dacrymycetaceae</taxon>
        <taxon>Calocera</taxon>
    </lineage>
</organism>
<dbReference type="AlphaFoldDB" id="A0A165DA39"/>
<dbReference type="InterPro" id="IPR045098">
    <property type="entry name" value="Fyv10_fam"/>
</dbReference>
<comment type="similarity">
    <text evidence="2">Belongs to the FYV10 family.</text>
</comment>
<evidence type="ECO:0000256" key="7">
    <source>
        <dbReference type="PROSITE-ProRule" id="PRU01215"/>
    </source>
</evidence>
<evidence type="ECO:0000256" key="6">
    <source>
        <dbReference type="ARBA" id="ARBA00022833"/>
    </source>
</evidence>
<dbReference type="CDD" id="cd16659">
    <property type="entry name" value="RING-Ubox_Emp"/>
    <property type="match status" value="1"/>
</dbReference>
<dbReference type="GO" id="GO:0005737">
    <property type="term" value="C:cytoplasm"/>
    <property type="evidence" value="ECO:0007669"/>
    <property type="project" value="UniProtKB-SubCell"/>
</dbReference>
<dbReference type="InterPro" id="IPR006595">
    <property type="entry name" value="CTLH_C"/>
</dbReference>